<dbReference type="InterPro" id="IPR029045">
    <property type="entry name" value="ClpP/crotonase-like_dom_sf"/>
</dbReference>
<dbReference type="GO" id="GO:0006635">
    <property type="term" value="P:fatty acid beta-oxidation"/>
    <property type="evidence" value="ECO:0007669"/>
    <property type="project" value="TreeGrafter"/>
</dbReference>
<evidence type="ECO:0000313" key="4">
    <source>
        <dbReference type="Proteomes" id="UP000296159"/>
    </source>
</evidence>
<dbReference type="PANTHER" id="PTHR11941">
    <property type="entry name" value="ENOYL-COA HYDRATASE-RELATED"/>
    <property type="match status" value="1"/>
</dbReference>
<accession>A0A2U1U563</accession>
<organism evidence="3 4">
    <name type="scientific">Brenneria corticis</name>
    <dbReference type="NCBI Taxonomy" id="2173106"/>
    <lineage>
        <taxon>Bacteria</taxon>
        <taxon>Pseudomonadati</taxon>
        <taxon>Pseudomonadota</taxon>
        <taxon>Gammaproteobacteria</taxon>
        <taxon>Enterobacterales</taxon>
        <taxon>Pectobacteriaceae</taxon>
        <taxon>Brenneria</taxon>
    </lineage>
</organism>
<proteinExistence type="inferred from homology"/>
<name>A0A2U1U563_9GAMM</name>
<comment type="caution">
    <text evidence="3">The sequence shown here is derived from an EMBL/GenBank/DDBJ whole genome shotgun (WGS) entry which is preliminary data.</text>
</comment>
<dbReference type="CDD" id="cd06558">
    <property type="entry name" value="crotonase-like"/>
    <property type="match status" value="1"/>
</dbReference>
<dbReference type="Proteomes" id="UP000296159">
    <property type="component" value="Unassembled WGS sequence"/>
</dbReference>
<keyword evidence="2" id="KW-0456">Lyase</keyword>
<dbReference type="AlphaFoldDB" id="A0A2U1U563"/>
<dbReference type="EMBL" id="QDKH01000008">
    <property type="protein sequence ID" value="PWC16795.1"/>
    <property type="molecule type" value="Genomic_DNA"/>
</dbReference>
<dbReference type="SUPFAM" id="SSF52096">
    <property type="entry name" value="ClpP/crotonase"/>
    <property type="match status" value="1"/>
</dbReference>
<keyword evidence="4" id="KW-1185">Reference proteome</keyword>
<sequence length="243" mass="26275">MADVTYVSKNRIATITISNPGKYNIFTHEIVDKLNSAWIRFNNSEDRVAVLTGEGDEAFTAGANLKDIPHDLWRAIPGIGVEVNKPVIAAISGLVVGGGLVLVQMADLAIAAEHSVFSYPEAKIGFTGGLIASLAARIPHKVAMELLLLGEQISARRAYEIGLINKVTPRGEHLETAYLYAEKIANNSSVVIKTLKEYVGKTLPKGPSEISAIYRAKIDSVTNSADFQEGIAAFIEKRAPRFQ</sequence>
<comment type="similarity">
    <text evidence="1">Belongs to the enoyl-CoA hydratase/isomerase family.</text>
</comment>
<evidence type="ECO:0000256" key="1">
    <source>
        <dbReference type="ARBA" id="ARBA00005254"/>
    </source>
</evidence>
<dbReference type="InterPro" id="IPR014748">
    <property type="entry name" value="Enoyl-CoA_hydra_C"/>
</dbReference>
<protein>
    <submittedName>
        <fullName evidence="3">Enoyl-CoA hydratase</fullName>
    </submittedName>
</protein>
<dbReference type="Gene3D" id="3.90.226.10">
    <property type="entry name" value="2-enoyl-CoA Hydratase, Chain A, domain 1"/>
    <property type="match status" value="1"/>
</dbReference>
<evidence type="ECO:0000313" key="3">
    <source>
        <dbReference type="EMBL" id="PWC16795.1"/>
    </source>
</evidence>
<dbReference type="Pfam" id="PF00378">
    <property type="entry name" value="ECH_1"/>
    <property type="match status" value="1"/>
</dbReference>
<dbReference type="InterPro" id="IPR001753">
    <property type="entry name" value="Enoyl-CoA_hydra/iso"/>
</dbReference>
<dbReference type="PANTHER" id="PTHR11941:SF54">
    <property type="entry name" value="ENOYL-COA HYDRATASE, MITOCHONDRIAL"/>
    <property type="match status" value="1"/>
</dbReference>
<gene>
    <name evidence="3" type="ORF">DDT56_08620</name>
</gene>
<dbReference type="Gene3D" id="1.10.12.10">
    <property type="entry name" value="Lyase 2-enoyl-coa Hydratase, Chain A, domain 2"/>
    <property type="match status" value="1"/>
</dbReference>
<dbReference type="RefSeq" id="WP_136166043.1">
    <property type="nucleotide sequence ID" value="NZ_KZ819076.1"/>
</dbReference>
<reference evidence="3 4" key="1">
    <citation type="submission" date="2018-04" db="EMBL/GenBank/DDBJ databases">
        <title>Brenneria corticis sp.nov.</title>
        <authorList>
            <person name="Li Y."/>
        </authorList>
    </citation>
    <scope>NUCLEOTIDE SEQUENCE [LARGE SCALE GENOMIC DNA]</scope>
    <source>
        <strain evidence="3 4">CFCC 11842</strain>
    </source>
</reference>
<evidence type="ECO:0000256" key="2">
    <source>
        <dbReference type="ARBA" id="ARBA00023239"/>
    </source>
</evidence>
<dbReference type="GO" id="GO:0016829">
    <property type="term" value="F:lyase activity"/>
    <property type="evidence" value="ECO:0007669"/>
    <property type="project" value="UniProtKB-KW"/>
</dbReference>